<keyword evidence="4" id="KW-1185">Reference proteome</keyword>
<feature type="domain" description="Antitoxin Xre/MbcA/ParS-like middle" evidence="2">
    <location>
        <begin position="117"/>
        <end position="165"/>
    </location>
</feature>
<dbReference type="AlphaFoldDB" id="A0A841PJH2"/>
<reference evidence="3 4" key="1">
    <citation type="submission" date="2020-08" db="EMBL/GenBank/DDBJ databases">
        <title>Genomic Encyclopedia of Type Strains, Phase IV (KMG-IV): sequencing the most valuable type-strain genomes for metagenomic binning, comparative biology and taxonomic classification.</title>
        <authorList>
            <person name="Goeker M."/>
        </authorList>
    </citation>
    <scope>NUCLEOTIDE SEQUENCE [LARGE SCALE GENOMIC DNA]</scope>
    <source>
        <strain evidence="3 4">DSM 100039</strain>
    </source>
</reference>
<dbReference type="Proteomes" id="UP000556329">
    <property type="component" value="Unassembled WGS sequence"/>
</dbReference>
<dbReference type="InterPro" id="IPR056313">
    <property type="entry name" value="Xre_MbcA_ParS-like_N"/>
</dbReference>
<dbReference type="InterPro" id="IPR056312">
    <property type="entry name" value="Xre-MbcA-ParS_M"/>
</dbReference>
<evidence type="ECO:0000313" key="4">
    <source>
        <dbReference type="Proteomes" id="UP000556329"/>
    </source>
</evidence>
<evidence type="ECO:0000259" key="1">
    <source>
        <dbReference type="Pfam" id="PF23124"/>
    </source>
</evidence>
<dbReference type="Pfam" id="PF23124">
    <property type="entry name" value="Xre_MbcA_ParS-like_N"/>
    <property type="match status" value="1"/>
</dbReference>
<accession>A0A841PJH2</accession>
<name>A0A841PJH2_9HYPH</name>
<gene>
    <name evidence="3" type="ORF">HNQ71_006492</name>
</gene>
<proteinExistence type="predicted"/>
<dbReference type="RefSeq" id="WP_343068296.1">
    <property type="nucleotide sequence ID" value="NZ_JACHEF010000009.1"/>
</dbReference>
<organism evidence="3 4">
    <name type="scientific">Mesorhizobium sangaii</name>
    <dbReference type="NCBI Taxonomy" id="505389"/>
    <lineage>
        <taxon>Bacteria</taxon>
        <taxon>Pseudomonadati</taxon>
        <taxon>Pseudomonadota</taxon>
        <taxon>Alphaproteobacteria</taxon>
        <taxon>Hyphomicrobiales</taxon>
        <taxon>Phyllobacteriaceae</taxon>
        <taxon>Mesorhizobium</taxon>
    </lineage>
</organism>
<comment type="caution">
    <text evidence="3">The sequence shown here is derived from an EMBL/GenBank/DDBJ whole genome shotgun (WGS) entry which is preliminary data.</text>
</comment>
<evidence type="ECO:0000259" key="2">
    <source>
        <dbReference type="Pfam" id="PF23125"/>
    </source>
</evidence>
<dbReference type="EMBL" id="JACHEF010000009">
    <property type="protein sequence ID" value="MBB6413783.1"/>
    <property type="molecule type" value="Genomic_DNA"/>
</dbReference>
<feature type="domain" description="Antitoxin Xre/MbcA/ParS-like N-terminal" evidence="1">
    <location>
        <begin position="13"/>
        <end position="83"/>
    </location>
</feature>
<evidence type="ECO:0000313" key="3">
    <source>
        <dbReference type="EMBL" id="MBB6413783.1"/>
    </source>
</evidence>
<dbReference type="Pfam" id="PF23125">
    <property type="entry name" value="Xre-MbcA-ParS_M"/>
    <property type="match status" value="1"/>
</dbReference>
<protein>
    <submittedName>
        <fullName evidence="3">Uncharacterized protein</fullName>
    </submittedName>
</protein>
<sequence>MTKSFDFGNEPRQDELSSLVAKEVQRVLAQHEEVIKERSSISSHMGTGNITAADSLYATRPQGIHDDLTALASEFVRRLAREANSLTARTEVAHGCAVKVRDQQTDCLRIEDWAGQVAGPTYLEEHFHIPRSTLHWWQRHNDVVALRKGARKHVFPLAQFIDGRPAPGIRQVLSLIPNPRPAWLWLTSPSPRLDGRILSGKIWLPKSSRPHETFPRHEVQLTKPTANPFTTAIGWSRCEPVKAH</sequence>